<proteinExistence type="predicted"/>
<gene>
    <name evidence="3" type="ORF">KZC48_12630</name>
    <name evidence="4" type="ORF">KZC50_13105</name>
</gene>
<dbReference type="PANTHER" id="PTHR34202:SF1">
    <property type="entry name" value="UPF0548 PROTEIN"/>
    <property type="match status" value="1"/>
</dbReference>
<dbReference type="RefSeq" id="WP_301135096.1">
    <property type="nucleotide sequence ID" value="NZ_BAAAGR010000003.1"/>
</dbReference>
<dbReference type="GeneID" id="301459188"/>
<keyword evidence="5" id="KW-1185">Reference proteome</keyword>
<evidence type="ECO:0000259" key="2">
    <source>
        <dbReference type="Pfam" id="PF09348"/>
    </source>
</evidence>
<name>A0AAJ2LWN3_9MICO</name>
<dbReference type="PIRSF" id="PIRSF010260">
    <property type="entry name" value="UCP010260"/>
    <property type="match status" value="1"/>
</dbReference>
<evidence type="ECO:0000313" key="6">
    <source>
        <dbReference type="Proteomes" id="UP001183582"/>
    </source>
</evidence>
<evidence type="ECO:0000313" key="3">
    <source>
        <dbReference type="EMBL" id="MDN4465238.1"/>
    </source>
</evidence>
<dbReference type="EMBL" id="JAHWXI010000016">
    <property type="protein sequence ID" value="MDN4465238.1"/>
    <property type="molecule type" value="Genomic_DNA"/>
</dbReference>
<evidence type="ECO:0000313" key="4">
    <source>
        <dbReference type="EMBL" id="MDS0246535.1"/>
    </source>
</evidence>
<feature type="domain" description="DUF1990" evidence="2">
    <location>
        <begin position="23"/>
        <end position="167"/>
    </location>
</feature>
<organism evidence="4 6">
    <name type="scientific">Microbacterium aurantiacum</name>
    <dbReference type="NCBI Taxonomy" id="162393"/>
    <lineage>
        <taxon>Bacteria</taxon>
        <taxon>Bacillati</taxon>
        <taxon>Actinomycetota</taxon>
        <taxon>Actinomycetes</taxon>
        <taxon>Micrococcales</taxon>
        <taxon>Microbacteriaceae</taxon>
        <taxon>Microbacterium</taxon>
    </lineage>
</organism>
<sequence length="169" mass="18823">MTRAGELGADAATRPETARWPAEPLPGFRRAAAAARIGTGDDLWRRASRDVLRWAVKTRSGFTVDDDSPVRAGMRRTITARVLGIRVHEPVRVVAVVDTPTRVGFAYRTLPGHPVHGEEAFIVHRRGDEVVFTVRSLTAPAPSGGWRWVFPLLRVAQVVARRRYLRALR</sequence>
<dbReference type="PANTHER" id="PTHR34202">
    <property type="entry name" value="UPF0548 PROTEIN"/>
    <property type="match status" value="1"/>
</dbReference>
<evidence type="ECO:0000256" key="1">
    <source>
        <dbReference type="SAM" id="MobiDB-lite"/>
    </source>
</evidence>
<dbReference type="Pfam" id="PF09348">
    <property type="entry name" value="DUF1990"/>
    <property type="match status" value="1"/>
</dbReference>
<dbReference type="AlphaFoldDB" id="A0AAJ2LWN3"/>
<comment type="caution">
    <text evidence="4">The sequence shown here is derived from an EMBL/GenBank/DDBJ whole genome shotgun (WGS) entry which is preliminary data.</text>
</comment>
<dbReference type="Proteomes" id="UP001172731">
    <property type="component" value="Unassembled WGS sequence"/>
</dbReference>
<evidence type="ECO:0000313" key="5">
    <source>
        <dbReference type="Proteomes" id="UP001172731"/>
    </source>
</evidence>
<dbReference type="EMBL" id="JAHWXH010000003">
    <property type="protein sequence ID" value="MDS0246535.1"/>
    <property type="molecule type" value="Genomic_DNA"/>
</dbReference>
<accession>A0AAJ2LWN3</accession>
<feature type="region of interest" description="Disordered" evidence="1">
    <location>
        <begin position="1"/>
        <end position="23"/>
    </location>
</feature>
<protein>
    <submittedName>
        <fullName evidence="4">DUF1990 domain-containing protein</fullName>
    </submittedName>
</protein>
<dbReference type="InterPro" id="IPR014457">
    <property type="entry name" value="UCP010260"/>
</dbReference>
<reference evidence="4 6" key="1">
    <citation type="submission" date="2021-06" db="EMBL/GenBank/DDBJ databases">
        <title>Genome-based taxonomic framework of Microbacterium strains isolated from marine environment, the description of four new species and reclassification of four preexisting species.</title>
        <authorList>
            <person name="Lee S.D."/>
            <person name="Kim S.-M."/>
            <person name="Byeon Y.-S."/>
            <person name="Yang H.L."/>
            <person name="Kim I.S."/>
        </authorList>
    </citation>
    <scope>NUCLEOTIDE SEQUENCE [LARGE SCALE GENOMIC DNA]</scope>
    <source>
        <strain evidence="3">KACC 20510</strain>
        <strain evidence="4 6">KACC 20514</strain>
    </source>
</reference>
<dbReference type="InterPro" id="IPR018960">
    <property type="entry name" value="DUF1990"/>
</dbReference>
<dbReference type="Proteomes" id="UP001183582">
    <property type="component" value="Unassembled WGS sequence"/>
</dbReference>